<comment type="caution">
    <text evidence="1">The sequence shown here is derived from an EMBL/GenBank/DDBJ whole genome shotgun (WGS) entry which is preliminary data.</text>
</comment>
<evidence type="ECO:0000313" key="1">
    <source>
        <dbReference type="EMBL" id="MDM0046752.1"/>
    </source>
</evidence>
<gene>
    <name evidence="1" type="ORF">QTH91_19835</name>
</gene>
<organism evidence="1 2">
    <name type="scientific">Variovorax dokdonensis</name>
    <dbReference type="NCBI Taxonomy" id="344883"/>
    <lineage>
        <taxon>Bacteria</taxon>
        <taxon>Pseudomonadati</taxon>
        <taxon>Pseudomonadota</taxon>
        <taxon>Betaproteobacteria</taxon>
        <taxon>Burkholderiales</taxon>
        <taxon>Comamonadaceae</taxon>
        <taxon>Variovorax</taxon>
    </lineage>
</organism>
<name>A0ABT7NFP6_9BURK</name>
<reference evidence="1" key="1">
    <citation type="submission" date="2023-06" db="EMBL/GenBank/DDBJ databases">
        <authorList>
            <person name="Jiang Y."/>
            <person name="Liu Q."/>
        </authorList>
    </citation>
    <scope>NUCLEOTIDE SEQUENCE</scope>
    <source>
        <strain evidence="1">CGMCC 1.12089</strain>
    </source>
</reference>
<dbReference type="Proteomes" id="UP001174908">
    <property type="component" value="Unassembled WGS sequence"/>
</dbReference>
<evidence type="ECO:0008006" key="3">
    <source>
        <dbReference type="Google" id="ProtNLM"/>
    </source>
</evidence>
<accession>A0ABT7NFP6</accession>
<protein>
    <recommendedName>
        <fullName evidence="3">Secreted protein</fullName>
    </recommendedName>
</protein>
<evidence type="ECO:0000313" key="2">
    <source>
        <dbReference type="Proteomes" id="UP001174908"/>
    </source>
</evidence>
<keyword evidence="2" id="KW-1185">Reference proteome</keyword>
<dbReference type="RefSeq" id="WP_286661864.1">
    <property type="nucleotide sequence ID" value="NZ_JASZYV010000004.1"/>
</dbReference>
<dbReference type="EMBL" id="JASZYV010000004">
    <property type="protein sequence ID" value="MDM0046752.1"/>
    <property type="molecule type" value="Genomic_DNA"/>
</dbReference>
<proteinExistence type="predicted"/>
<sequence length="187" mass="20914">MRNLFANRFLHRAAHKALFAGLMLVCVLWSSVHAWVSAPAPVATRTHIGAEWPTQWDGAPLRPLALGDVEQRFARQFPGAMTRMTDGRRTMVMRRVDTPTRMLHPATDCYRALGFKVSDERLVQDAQDRRWRCFTAGKDGMPTLSVCERIEDAQGHAFTDTSAWYWSAVLGDSTGPWQAVTVAAPAT</sequence>